<name>A0ABS9WGB1_9ACTN</name>
<gene>
    <name evidence="1" type="ORF">LPT13_04010</name>
</gene>
<evidence type="ECO:0008006" key="3">
    <source>
        <dbReference type="Google" id="ProtNLM"/>
    </source>
</evidence>
<dbReference type="RefSeq" id="WP_242163755.1">
    <property type="nucleotide sequence ID" value="NZ_JAJMLW010000001.1"/>
</dbReference>
<comment type="caution">
    <text evidence="1">The sequence shown here is derived from an EMBL/GenBank/DDBJ whole genome shotgun (WGS) entry which is preliminary data.</text>
</comment>
<sequence length="188" mass="20479">MATTNETQFSEFECDLLSMKIGETAYDVKCIGNIEQESEVRKVTKKCCGVVAKSRTYGTGNGTLKLTAHMPYKCYVELHAMDGADLKDGIYGYGRGSLHPVVPITGHITNEDGDEKYKAWPCCTVSTGPADKIENGAEEVAEVELEIAFTPDVNGYGVYEALADDLDEATKAAWMKEFTPALMQVATV</sequence>
<reference evidence="1" key="1">
    <citation type="submission" date="2021-11" db="EMBL/GenBank/DDBJ databases">
        <title>A Novel Adlercreutzia Species, isolated from a Allomyrina dichotoma larva feces.</title>
        <authorList>
            <person name="Suh M.K."/>
        </authorList>
    </citation>
    <scope>NUCLEOTIDE SEQUENCE</scope>
    <source>
        <strain evidence="1">JBNU-10</strain>
    </source>
</reference>
<accession>A0ABS9WGB1</accession>
<dbReference type="EMBL" id="JAJMLW010000001">
    <property type="protein sequence ID" value="MCI2241517.1"/>
    <property type="molecule type" value="Genomic_DNA"/>
</dbReference>
<dbReference type="Proteomes" id="UP001430755">
    <property type="component" value="Unassembled WGS sequence"/>
</dbReference>
<organism evidence="1 2">
    <name type="scientific">Adlercreutzia faecimuris</name>
    <dbReference type="NCBI Taxonomy" id="2897341"/>
    <lineage>
        <taxon>Bacteria</taxon>
        <taxon>Bacillati</taxon>
        <taxon>Actinomycetota</taxon>
        <taxon>Coriobacteriia</taxon>
        <taxon>Eggerthellales</taxon>
        <taxon>Eggerthellaceae</taxon>
        <taxon>Adlercreutzia</taxon>
    </lineage>
</organism>
<keyword evidence="2" id="KW-1185">Reference proteome</keyword>
<proteinExistence type="predicted"/>
<evidence type="ECO:0000313" key="2">
    <source>
        <dbReference type="Proteomes" id="UP001430755"/>
    </source>
</evidence>
<evidence type="ECO:0000313" key="1">
    <source>
        <dbReference type="EMBL" id="MCI2241517.1"/>
    </source>
</evidence>
<protein>
    <recommendedName>
        <fullName evidence="3">Phage tail protein</fullName>
    </recommendedName>
</protein>